<dbReference type="GO" id="GO:0005737">
    <property type="term" value="C:cytoplasm"/>
    <property type="evidence" value="ECO:0007669"/>
    <property type="project" value="TreeGrafter"/>
</dbReference>
<dbReference type="PANTHER" id="PTHR43435">
    <property type="entry name" value="RIBULOKINASE"/>
    <property type="match status" value="1"/>
</dbReference>
<name>A0A1I3C7Y4_9RHOB</name>
<dbReference type="RefSeq" id="WP_074969237.1">
    <property type="nucleotide sequence ID" value="NZ_FOPU01000028.1"/>
</dbReference>
<dbReference type="EMBL" id="FOPU01000028">
    <property type="protein sequence ID" value="SFH70151.1"/>
    <property type="molecule type" value="Genomic_DNA"/>
</dbReference>
<keyword evidence="6" id="KW-1185">Reference proteome</keyword>
<evidence type="ECO:0000256" key="2">
    <source>
        <dbReference type="ARBA" id="ARBA00022777"/>
    </source>
</evidence>
<dbReference type="AlphaFoldDB" id="A0A1I3C7Y4"/>
<dbReference type="OrthoDB" id="9805576at2"/>
<keyword evidence="2 5" id="KW-0418">Kinase</keyword>
<dbReference type="GO" id="GO:0019150">
    <property type="term" value="F:D-ribulokinase activity"/>
    <property type="evidence" value="ECO:0007669"/>
    <property type="project" value="TreeGrafter"/>
</dbReference>
<organism evidence="5 6">
    <name type="scientific">Paracoccus aminovorans</name>
    <dbReference type="NCBI Taxonomy" id="34004"/>
    <lineage>
        <taxon>Bacteria</taxon>
        <taxon>Pseudomonadati</taxon>
        <taxon>Pseudomonadota</taxon>
        <taxon>Alphaproteobacteria</taxon>
        <taxon>Rhodobacterales</taxon>
        <taxon>Paracoccaceae</taxon>
        <taxon>Paracoccus</taxon>
    </lineage>
</organism>
<evidence type="ECO:0000313" key="5">
    <source>
        <dbReference type="EMBL" id="SFH70151.1"/>
    </source>
</evidence>
<dbReference type="PANTHER" id="PTHR43435:SF4">
    <property type="entry name" value="FGGY CARBOHYDRATE KINASE DOMAIN-CONTAINING PROTEIN"/>
    <property type="match status" value="1"/>
</dbReference>
<gene>
    <name evidence="5" type="ORF">SAMN04488021_12831</name>
</gene>
<dbReference type="Proteomes" id="UP000183635">
    <property type="component" value="Unassembled WGS sequence"/>
</dbReference>
<accession>A0A1I3C7Y4</accession>
<dbReference type="STRING" id="34004.SAMN04488021_12831"/>
<dbReference type="InterPro" id="IPR018484">
    <property type="entry name" value="FGGY_N"/>
</dbReference>
<evidence type="ECO:0000259" key="4">
    <source>
        <dbReference type="Pfam" id="PF02782"/>
    </source>
</evidence>
<dbReference type="InterPro" id="IPR000577">
    <property type="entry name" value="Carb_kinase_FGGY"/>
</dbReference>
<dbReference type="Pfam" id="PF00370">
    <property type="entry name" value="FGGY_N"/>
    <property type="match status" value="1"/>
</dbReference>
<evidence type="ECO:0000256" key="1">
    <source>
        <dbReference type="ARBA" id="ARBA00022679"/>
    </source>
</evidence>
<feature type="domain" description="Carbohydrate kinase FGGY N-terminal" evidence="3">
    <location>
        <begin position="3"/>
        <end position="242"/>
    </location>
</feature>
<dbReference type="InterPro" id="IPR018485">
    <property type="entry name" value="FGGY_C"/>
</dbReference>
<keyword evidence="1" id="KW-0808">Transferase</keyword>
<feature type="domain" description="Carbohydrate kinase FGGY C-terminal" evidence="4">
    <location>
        <begin position="250"/>
        <end position="431"/>
    </location>
</feature>
<sequence length="481" mass="49675">MLIAAVDVGSARARAGLFSAEGRLLARASCGFATIAGPDGQAGHDFAEIWQAVAEALAEARRLAGASPGQIGALAFDATCSLVVEAPGFAPDVIAWHDHRAVAEARELDALDHEVVARAGGAVSPEMQTPKLMWLARHRPEVWATLAGVRDLCDHLAFRATGIEARSLCAAAAKWAYLPDRGGWQEDLLACAGISGFPRPGPVLAPGAAIGPLSAQGAPELGLAPGTPVAAGLIDAFAGALGAAPDMPALIAGTSNCVMAAGLGPAPALWGPYLGAILPGEAVSEGGQSATGAALEQVRRMYPRPATHDDILARIAAAPAEPGEGLHILPDFKGSRTPFADPLTRGTIHGLALDGSIAALDGLYWRAAVGIALGTRQVIAHMGLAPPRLAMAGGQARAPLLRQLYADATGAEIHWQPEDAVLRGTAIAAAAPLAGGIRAARARFARPVEVTRPDPAARARRERDWRIFLRMQQQRAEIVAM</sequence>
<dbReference type="Gene3D" id="3.30.420.40">
    <property type="match status" value="1"/>
</dbReference>
<reference evidence="5 6" key="1">
    <citation type="submission" date="2016-10" db="EMBL/GenBank/DDBJ databases">
        <authorList>
            <person name="de Groot N.N."/>
        </authorList>
    </citation>
    <scope>NUCLEOTIDE SEQUENCE [LARGE SCALE GENOMIC DNA]</scope>
    <source>
        <strain evidence="5 6">DSM 8537</strain>
    </source>
</reference>
<dbReference type="Gene3D" id="1.20.58.2240">
    <property type="match status" value="1"/>
</dbReference>
<proteinExistence type="predicted"/>
<dbReference type="Pfam" id="PF02782">
    <property type="entry name" value="FGGY_C"/>
    <property type="match status" value="1"/>
</dbReference>
<dbReference type="SUPFAM" id="SSF53067">
    <property type="entry name" value="Actin-like ATPase domain"/>
    <property type="match status" value="2"/>
</dbReference>
<evidence type="ECO:0000259" key="3">
    <source>
        <dbReference type="Pfam" id="PF00370"/>
    </source>
</evidence>
<evidence type="ECO:0000313" key="6">
    <source>
        <dbReference type="Proteomes" id="UP000183635"/>
    </source>
</evidence>
<dbReference type="GO" id="GO:0019321">
    <property type="term" value="P:pentose metabolic process"/>
    <property type="evidence" value="ECO:0007669"/>
    <property type="project" value="TreeGrafter"/>
</dbReference>
<dbReference type="InterPro" id="IPR043129">
    <property type="entry name" value="ATPase_NBD"/>
</dbReference>
<protein>
    <submittedName>
        <fullName evidence="5">FGGY-family pentulose kinase</fullName>
    </submittedName>
</protein>
<dbReference type="PIRSF" id="PIRSF000538">
    <property type="entry name" value="GlpK"/>
    <property type="match status" value="1"/>
</dbReference>